<dbReference type="Proteomes" id="UP000805193">
    <property type="component" value="Unassembled WGS sequence"/>
</dbReference>
<protein>
    <submittedName>
        <fullName evidence="1">Uncharacterized protein</fullName>
    </submittedName>
</protein>
<reference evidence="1 2" key="1">
    <citation type="journal article" date="2020" name="Cell">
        <title>Large-Scale Comparative Analyses of Tick Genomes Elucidate Their Genetic Diversity and Vector Capacities.</title>
        <authorList>
            <consortium name="Tick Genome and Microbiome Consortium (TIGMIC)"/>
            <person name="Jia N."/>
            <person name="Wang J."/>
            <person name="Shi W."/>
            <person name="Du L."/>
            <person name="Sun Y."/>
            <person name="Zhan W."/>
            <person name="Jiang J.F."/>
            <person name="Wang Q."/>
            <person name="Zhang B."/>
            <person name="Ji P."/>
            <person name="Bell-Sakyi L."/>
            <person name="Cui X.M."/>
            <person name="Yuan T.T."/>
            <person name="Jiang B.G."/>
            <person name="Yang W.F."/>
            <person name="Lam T.T."/>
            <person name="Chang Q.C."/>
            <person name="Ding S.J."/>
            <person name="Wang X.J."/>
            <person name="Zhu J.G."/>
            <person name="Ruan X.D."/>
            <person name="Zhao L."/>
            <person name="Wei J.T."/>
            <person name="Ye R.Z."/>
            <person name="Que T.C."/>
            <person name="Du C.H."/>
            <person name="Zhou Y.H."/>
            <person name="Cheng J.X."/>
            <person name="Dai P.F."/>
            <person name="Guo W.B."/>
            <person name="Han X.H."/>
            <person name="Huang E.J."/>
            <person name="Li L.F."/>
            <person name="Wei W."/>
            <person name="Gao Y.C."/>
            <person name="Liu J.Z."/>
            <person name="Shao H.Z."/>
            <person name="Wang X."/>
            <person name="Wang C.C."/>
            <person name="Yang T.C."/>
            <person name="Huo Q.B."/>
            <person name="Li W."/>
            <person name="Chen H.Y."/>
            <person name="Chen S.E."/>
            <person name="Zhou L.G."/>
            <person name="Ni X.B."/>
            <person name="Tian J.H."/>
            <person name="Sheng Y."/>
            <person name="Liu T."/>
            <person name="Pan Y.S."/>
            <person name="Xia L.Y."/>
            <person name="Li J."/>
            <person name="Zhao F."/>
            <person name="Cao W.C."/>
        </authorList>
    </citation>
    <scope>NUCLEOTIDE SEQUENCE [LARGE SCALE GENOMIC DNA]</scope>
    <source>
        <strain evidence="1">Iper-2018</strain>
    </source>
</reference>
<evidence type="ECO:0000313" key="2">
    <source>
        <dbReference type="Proteomes" id="UP000805193"/>
    </source>
</evidence>
<keyword evidence="2" id="KW-1185">Reference proteome</keyword>
<organism evidence="1 2">
    <name type="scientific">Ixodes persulcatus</name>
    <name type="common">Taiga tick</name>
    <dbReference type="NCBI Taxonomy" id="34615"/>
    <lineage>
        <taxon>Eukaryota</taxon>
        <taxon>Metazoa</taxon>
        <taxon>Ecdysozoa</taxon>
        <taxon>Arthropoda</taxon>
        <taxon>Chelicerata</taxon>
        <taxon>Arachnida</taxon>
        <taxon>Acari</taxon>
        <taxon>Parasitiformes</taxon>
        <taxon>Ixodida</taxon>
        <taxon>Ixodoidea</taxon>
        <taxon>Ixodidae</taxon>
        <taxon>Ixodinae</taxon>
        <taxon>Ixodes</taxon>
    </lineage>
</organism>
<evidence type="ECO:0000313" key="1">
    <source>
        <dbReference type="EMBL" id="KAG0415350.1"/>
    </source>
</evidence>
<name>A0AC60P7E6_IXOPE</name>
<accession>A0AC60P7E6</accession>
<dbReference type="EMBL" id="JABSTQ010011081">
    <property type="protein sequence ID" value="KAG0415350.1"/>
    <property type="molecule type" value="Genomic_DNA"/>
</dbReference>
<sequence length="437" mass="48635">MAQELLAKIAGMPVARRNLLFSFLENEPAVEPKGRNLTFGAIFPDTSLLSQQRKYQQKLRDGMSLMTKGRTSGLRFMQLFSVQAKAVRMSLQPTPKDILRRLCEDLLPDDVVAVLYLTNSAVFGSNAASVQYVLQLLGYLGVPVIAWNADNIGLDQQTAFVKWRQLLLASRGGTVRASIHSAFVAMVTARKADVRKNAAAQRYQRVSQARVLQLAPSVVHQVAAIFAILERYAWYQFAVVTTQLGGHEDFVRAVRDRQLESSGLRAKFSVLAVYTLRGHTRQEFRSQLEPVATGEARVLLLFASKEDSREVFAAVSQLGMTSKNYVWIVTQSVIGAHPGLAPPEYPAGLLVAVEKPTTATTRVLAKKMRELQSSSRCHVLFLPKMAEGNSKDRMTSYNEITKAFRLARRTLPPQSDKLDRAQAVALRQLQTRTYPKG</sequence>
<comment type="caution">
    <text evidence="1">The sequence shown here is derived from an EMBL/GenBank/DDBJ whole genome shotgun (WGS) entry which is preliminary data.</text>
</comment>
<proteinExistence type="predicted"/>
<gene>
    <name evidence="1" type="ORF">HPB47_007479</name>
</gene>